<protein>
    <recommendedName>
        <fullName evidence="4">VWFC domain-containing protein</fullName>
    </recommendedName>
</protein>
<name>A0A9J6CDU4_POLVA</name>
<dbReference type="EMBL" id="JADBJN010000001">
    <property type="protein sequence ID" value="KAG5680119.1"/>
    <property type="molecule type" value="Genomic_DNA"/>
</dbReference>
<feature type="region of interest" description="Disordered" evidence="1">
    <location>
        <begin position="1"/>
        <end position="32"/>
    </location>
</feature>
<dbReference type="PANTHER" id="PTHR15256:SF6">
    <property type="entry name" value="INTEGRAL MEMBRANE PROTEIN DGCR2_IDD"/>
    <property type="match status" value="1"/>
</dbReference>
<evidence type="ECO:0000313" key="3">
    <source>
        <dbReference type="Proteomes" id="UP001107558"/>
    </source>
</evidence>
<dbReference type="SUPFAM" id="SSF57603">
    <property type="entry name" value="FnI-like domain"/>
    <property type="match status" value="1"/>
</dbReference>
<organism evidence="2 3">
    <name type="scientific">Polypedilum vanderplanki</name>
    <name type="common">Sleeping chironomid midge</name>
    <dbReference type="NCBI Taxonomy" id="319348"/>
    <lineage>
        <taxon>Eukaryota</taxon>
        <taxon>Metazoa</taxon>
        <taxon>Ecdysozoa</taxon>
        <taxon>Arthropoda</taxon>
        <taxon>Hexapoda</taxon>
        <taxon>Insecta</taxon>
        <taxon>Pterygota</taxon>
        <taxon>Neoptera</taxon>
        <taxon>Endopterygota</taxon>
        <taxon>Diptera</taxon>
        <taxon>Nematocera</taxon>
        <taxon>Chironomoidea</taxon>
        <taxon>Chironomidae</taxon>
        <taxon>Chironominae</taxon>
        <taxon>Polypedilum</taxon>
        <taxon>Polypedilum</taxon>
    </lineage>
</organism>
<dbReference type="OrthoDB" id="6288751at2759"/>
<keyword evidence="3" id="KW-1185">Reference proteome</keyword>
<gene>
    <name evidence="2" type="ORF">PVAND_009644</name>
</gene>
<dbReference type="GO" id="GO:0016020">
    <property type="term" value="C:membrane"/>
    <property type="evidence" value="ECO:0007669"/>
    <property type="project" value="TreeGrafter"/>
</dbReference>
<dbReference type="AlphaFoldDB" id="A0A9J6CDU4"/>
<dbReference type="Proteomes" id="UP001107558">
    <property type="component" value="Chromosome 1"/>
</dbReference>
<dbReference type="InterPro" id="IPR042378">
    <property type="entry name" value="IDD"/>
</dbReference>
<comment type="caution">
    <text evidence="2">The sequence shown here is derived from an EMBL/GenBank/DDBJ whole genome shotgun (WGS) entry which is preliminary data.</text>
</comment>
<accession>A0A9J6CDU4</accession>
<evidence type="ECO:0000313" key="2">
    <source>
        <dbReference type="EMBL" id="KAG5680119.1"/>
    </source>
</evidence>
<sequence length="110" mass="11421">MTGSYGSTGSSSPASNGLTSVPNGNSNGNNNGECRDYTGRAIQHAMHFVPPGVDMCKLCICENGHAKSCRAVLCTPPPDCKSFQMGTSCCEFICLDDHLGSPSTTSDIGI</sequence>
<dbReference type="PANTHER" id="PTHR15256">
    <property type="entry name" value="INTEGRAL MEMBRANE PROTEIN DGCR2/IDD"/>
    <property type="match status" value="1"/>
</dbReference>
<evidence type="ECO:0008006" key="4">
    <source>
        <dbReference type="Google" id="ProtNLM"/>
    </source>
</evidence>
<evidence type="ECO:0000256" key="1">
    <source>
        <dbReference type="SAM" id="MobiDB-lite"/>
    </source>
</evidence>
<reference evidence="2" key="1">
    <citation type="submission" date="2021-03" db="EMBL/GenBank/DDBJ databases">
        <title>Chromosome level genome of the anhydrobiotic midge Polypedilum vanderplanki.</title>
        <authorList>
            <person name="Yoshida Y."/>
            <person name="Kikawada T."/>
            <person name="Gusev O."/>
        </authorList>
    </citation>
    <scope>NUCLEOTIDE SEQUENCE</scope>
    <source>
        <strain evidence="2">NIAS01</strain>
        <tissue evidence="2">Whole body or cell culture</tissue>
    </source>
</reference>
<proteinExistence type="predicted"/>